<keyword evidence="2" id="KW-1185">Reference proteome</keyword>
<gene>
    <name evidence="1" type="ORF">TM35_000093010</name>
</gene>
<dbReference type="AlphaFoldDB" id="A0A1X0P073"/>
<evidence type="ECO:0000313" key="1">
    <source>
        <dbReference type="EMBL" id="ORC90251.1"/>
    </source>
</evidence>
<dbReference type="RefSeq" id="XP_028884317.1">
    <property type="nucleotide sequence ID" value="XM_029024540.1"/>
</dbReference>
<protein>
    <submittedName>
        <fullName evidence="1">Uncharacterized protein</fullName>
    </submittedName>
</protein>
<dbReference type="EMBL" id="NBCO01000009">
    <property type="protein sequence ID" value="ORC90251.1"/>
    <property type="molecule type" value="Genomic_DNA"/>
</dbReference>
<dbReference type="VEuPathDB" id="TriTrypDB:TM35_000093010"/>
<proteinExistence type="predicted"/>
<sequence>MALQPLLLTFVQLTPRIEVITLMVFFLSMENNILTVHVNPHKVMTWEGLGSSIISFAVPRNAGFLQGFRGARARFSAQWAALEETDSFLYHQYQCARVQSEGDTVRTQQDANMQFQELQNRMAHIYQEAMSAKTPLEETQAQFMAAPQQLSQREFQWRNCPTQT</sequence>
<name>A0A1X0P073_9TRYP</name>
<dbReference type="Proteomes" id="UP000192257">
    <property type="component" value="Unassembled WGS sequence"/>
</dbReference>
<reference evidence="1 2" key="1">
    <citation type="submission" date="2017-03" db="EMBL/GenBank/DDBJ databases">
        <title>An alternative strategy for trypanosome survival in the mammalian bloodstream revealed through genome and transcriptome analysis of the ubiquitous bovine parasite Trypanosoma (Megatrypanum) theileri.</title>
        <authorList>
            <person name="Kelly S."/>
            <person name="Ivens A."/>
            <person name="Mott A."/>
            <person name="O'Neill E."/>
            <person name="Emms D."/>
            <person name="Macleod O."/>
            <person name="Voorheis P."/>
            <person name="Matthews J."/>
            <person name="Matthews K."/>
            <person name="Carrington M."/>
        </authorList>
    </citation>
    <scope>NUCLEOTIDE SEQUENCE [LARGE SCALE GENOMIC DNA]</scope>
    <source>
        <strain evidence="1">Edinburgh</strain>
    </source>
</reference>
<comment type="caution">
    <text evidence="1">The sequence shown here is derived from an EMBL/GenBank/DDBJ whole genome shotgun (WGS) entry which is preliminary data.</text>
</comment>
<accession>A0A1X0P073</accession>
<organism evidence="1 2">
    <name type="scientific">Trypanosoma theileri</name>
    <dbReference type="NCBI Taxonomy" id="67003"/>
    <lineage>
        <taxon>Eukaryota</taxon>
        <taxon>Discoba</taxon>
        <taxon>Euglenozoa</taxon>
        <taxon>Kinetoplastea</taxon>
        <taxon>Metakinetoplastina</taxon>
        <taxon>Trypanosomatida</taxon>
        <taxon>Trypanosomatidae</taxon>
        <taxon>Trypanosoma</taxon>
    </lineage>
</organism>
<evidence type="ECO:0000313" key="2">
    <source>
        <dbReference type="Proteomes" id="UP000192257"/>
    </source>
</evidence>
<dbReference type="GeneID" id="39984320"/>